<gene>
    <name evidence="3" type="ORF">MNBD_ALPHA12-1937</name>
</gene>
<keyword evidence="1" id="KW-0238">DNA-binding</keyword>
<proteinExistence type="predicted"/>
<evidence type="ECO:0000256" key="1">
    <source>
        <dbReference type="ARBA" id="ARBA00023125"/>
    </source>
</evidence>
<dbReference type="CDD" id="cd02209">
    <property type="entry name" value="cupin_XRE_C"/>
    <property type="match status" value="1"/>
</dbReference>
<dbReference type="GO" id="GO:0003677">
    <property type="term" value="F:DNA binding"/>
    <property type="evidence" value="ECO:0007669"/>
    <property type="project" value="UniProtKB-KW"/>
</dbReference>
<name>A0A3B0U333_9ZZZZ</name>
<feature type="domain" description="HTH cro/C1-type" evidence="2">
    <location>
        <begin position="15"/>
        <end position="69"/>
    </location>
</feature>
<dbReference type="Pfam" id="PF01381">
    <property type="entry name" value="HTH_3"/>
    <property type="match status" value="1"/>
</dbReference>
<dbReference type="PROSITE" id="PS50943">
    <property type="entry name" value="HTH_CROC1"/>
    <property type="match status" value="1"/>
</dbReference>
<dbReference type="SMART" id="SM00530">
    <property type="entry name" value="HTH_XRE"/>
    <property type="match status" value="1"/>
</dbReference>
<dbReference type="SUPFAM" id="SSF51182">
    <property type="entry name" value="RmlC-like cupins"/>
    <property type="match status" value="1"/>
</dbReference>
<dbReference type="InterPro" id="IPR011051">
    <property type="entry name" value="RmlC_Cupin_sf"/>
</dbReference>
<reference evidence="3" key="1">
    <citation type="submission" date="2018-06" db="EMBL/GenBank/DDBJ databases">
        <authorList>
            <person name="Zhirakovskaya E."/>
        </authorList>
    </citation>
    <scope>NUCLEOTIDE SEQUENCE</scope>
</reference>
<sequence>MMADFSISERLAKRLKQTRKSKGLSLEATSKLSGVSRSMLSQIERGESSPTVATLWSLTRALQVDFAGLLDENGAGSTIKEIMRANRTPTIDSQGEGCQIRILSPPDQAGRLEVYEIMFTENGTLVSEPHRQGCIEHMSVLEGTLSIVAGNEGAELGEGDTIRYAADCAHAIRANGQPAKALLIVHNS</sequence>
<dbReference type="InterPro" id="IPR014710">
    <property type="entry name" value="RmlC-like_jellyroll"/>
</dbReference>
<dbReference type="AlphaFoldDB" id="A0A3B0U333"/>
<evidence type="ECO:0000313" key="3">
    <source>
        <dbReference type="EMBL" id="VAW22773.1"/>
    </source>
</evidence>
<dbReference type="GO" id="GO:0003700">
    <property type="term" value="F:DNA-binding transcription factor activity"/>
    <property type="evidence" value="ECO:0007669"/>
    <property type="project" value="TreeGrafter"/>
</dbReference>
<accession>A0A3B0U333</accession>
<dbReference type="GO" id="GO:0005829">
    <property type="term" value="C:cytosol"/>
    <property type="evidence" value="ECO:0007669"/>
    <property type="project" value="TreeGrafter"/>
</dbReference>
<dbReference type="CDD" id="cd00093">
    <property type="entry name" value="HTH_XRE"/>
    <property type="match status" value="1"/>
</dbReference>
<dbReference type="InterPro" id="IPR050807">
    <property type="entry name" value="TransReg_Diox_bact_type"/>
</dbReference>
<dbReference type="SUPFAM" id="SSF47413">
    <property type="entry name" value="lambda repressor-like DNA-binding domains"/>
    <property type="match status" value="1"/>
</dbReference>
<dbReference type="PANTHER" id="PTHR46797:SF1">
    <property type="entry name" value="METHYLPHOSPHONATE SYNTHASE"/>
    <property type="match status" value="1"/>
</dbReference>
<dbReference type="Gene3D" id="1.10.260.40">
    <property type="entry name" value="lambda repressor-like DNA-binding domains"/>
    <property type="match status" value="1"/>
</dbReference>
<dbReference type="InterPro" id="IPR001387">
    <property type="entry name" value="Cro/C1-type_HTH"/>
</dbReference>
<dbReference type="PANTHER" id="PTHR46797">
    <property type="entry name" value="HTH-TYPE TRANSCRIPTIONAL REGULATOR"/>
    <property type="match status" value="1"/>
</dbReference>
<dbReference type="EMBL" id="UOEO01000213">
    <property type="protein sequence ID" value="VAW22773.1"/>
    <property type="molecule type" value="Genomic_DNA"/>
</dbReference>
<dbReference type="Gene3D" id="2.60.120.10">
    <property type="entry name" value="Jelly Rolls"/>
    <property type="match status" value="1"/>
</dbReference>
<organism evidence="3">
    <name type="scientific">hydrothermal vent metagenome</name>
    <dbReference type="NCBI Taxonomy" id="652676"/>
    <lineage>
        <taxon>unclassified sequences</taxon>
        <taxon>metagenomes</taxon>
        <taxon>ecological metagenomes</taxon>
    </lineage>
</organism>
<evidence type="ECO:0000259" key="2">
    <source>
        <dbReference type="PROSITE" id="PS50943"/>
    </source>
</evidence>
<dbReference type="InterPro" id="IPR010982">
    <property type="entry name" value="Lambda_DNA-bd_dom_sf"/>
</dbReference>
<dbReference type="InterPro" id="IPR013096">
    <property type="entry name" value="Cupin_2"/>
</dbReference>
<dbReference type="Pfam" id="PF07883">
    <property type="entry name" value="Cupin_2"/>
    <property type="match status" value="1"/>
</dbReference>
<protein>
    <submittedName>
        <fullName evidence="3">Transcriptional regulator, Xre-family with cupin domain</fullName>
    </submittedName>
</protein>